<comment type="caution">
    <text evidence="3">The sequence shown here is derived from an EMBL/GenBank/DDBJ whole genome shotgun (WGS) entry which is preliminary data.</text>
</comment>
<keyword evidence="1" id="KW-0997">Cell inner membrane</keyword>
<evidence type="ECO:0000259" key="2">
    <source>
        <dbReference type="Pfam" id="PF00535"/>
    </source>
</evidence>
<keyword evidence="3" id="KW-0808">Transferase</keyword>
<organism evidence="3 5">
    <name type="scientific">Pseudomonas amygdali pv. mori</name>
    <dbReference type="NCBI Taxonomy" id="34065"/>
    <lineage>
        <taxon>Bacteria</taxon>
        <taxon>Pseudomonadati</taxon>
        <taxon>Pseudomonadota</taxon>
        <taxon>Gammaproteobacteria</taxon>
        <taxon>Pseudomonadales</taxon>
        <taxon>Pseudomonadaceae</taxon>
        <taxon>Pseudomonas</taxon>
        <taxon>Pseudomonas amygdali</taxon>
    </lineage>
</organism>
<gene>
    <name evidence="3" type="ORF">ALO63_100128</name>
    <name evidence="4" type="ORF">ALQ05_100057</name>
</gene>
<evidence type="ECO:0000313" key="4">
    <source>
        <dbReference type="EMBL" id="RMQ36386.1"/>
    </source>
</evidence>
<keyword evidence="1" id="KW-0472">Membrane</keyword>
<reference evidence="4 6" key="2">
    <citation type="submission" date="2018-08" db="EMBL/GenBank/DDBJ databases">
        <title>Recombination of ecologically and evolutionarily significant loci maintains genetic cohesion in the Pseudomonas syringae species complex.</title>
        <authorList>
            <person name="Dillon M."/>
            <person name="Thakur S."/>
            <person name="Almeida R.N.D."/>
            <person name="Weir B.S."/>
            <person name="Guttman D.S."/>
        </authorList>
    </citation>
    <scope>NUCLEOTIDE SEQUENCE [LARGE SCALE GENOMIC DNA]</scope>
    <source>
        <strain evidence="4 6">ICMP 535</strain>
    </source>
</reference>
<dbReference type="InterPro" id="IPR050834">
    <property type="entry name" value="Glycosyltransf_2"/>
</dbReference>
<dbReference type="Pfam" id="PF00535">
    <property type="entry name" value="Glycos_transf_2"/>
    <property type="match status" value="1"/>
</dbReference>
<dbReference type="PANTHER" id="PTHR43685:SF2">
    <property type="entry name" value="GLYCOSYLTRANSFERASE 2-LIKE DOMAIN-CONTAINING PROTEIN"/>
    <property type="match status" value="1"/>
</dbReference>
<dbReference type="InterPro" id="IPR001173">
    <property type="entry name" value="Glyco_trans_2-like"/>
</dbReference>
<dbReference type="PATRIC" id="fig|34065.5.peg.2261"/>
<dbReference type="AlphaFoldDB" id="A0A0P9WA27"/>
<name>A0A0P9WA27_PSEA0</name>
<dbReference type="EMBL" id="RBRD01000164">
    <property type="protein sequence ID" value="RMQ36386.1"/>
    <property type="molecule type" value="Genomic_DNA"/>
</dbReference>
<accession>A0A0P9WA27</accession>
<keyword evidence="1" id="KW-1003">Cell membrane</keyword>
<evidence type="ECO:0000313" key="6">
    <source>
        <dbReference type="Proteomes" id="UP000279553"/>
    </source>
</evidence>
<dbReference type="Proteomes" id="UP000279553">
    <property type="component" value="Unassembled WGS sequence"/>
</dbReference>
<dbReference type="Gene3D" id="3.90.550.10">
    <property type="entry name" value="Spore Coat Polysaccharide Biosynthesis Protein SpsA, Chain A"/>
    <property type="match status" value="1"/>
</dbReference>
<dbReference type="PANTHER" id="PTHR43685">
    <property type="entry name" value="GLYCOSYLTRANSFERASE"/>
    <property type="match status" value="1"/>
</dbReference>
<dbReference type="EMBL" id="LJQU01000191">
    <property type="protein sequence ID" value="KPX97305.1"/>
    <property type="molecule type" value="Genomic_DNA"/>
</dbReference>
<evidence type="ECO:0000313" key="3">
    <source>
        <dbReference type="EMBL" id="KPX97305.1"/>
    </source>
</evidence>
<evidence type="ECO:0000256" key="1">
    <source>
        <dbReference type="ARBA" id="ARBA00022519"/>
    </source>
</evidence>
<evidence type="ECO:0000313" key="5">
    <source>
        <dbReference type="Proteomes" id="UP000050420"/>
    </source>
</evidence>
<protein>
    <submittedName>
        <fullName evidence="3">Alpha-1,6-rhamnosyltransferase MigA</fullName>
    </submittedName>
</protein>
<dbReference type="InterPro" id="IPR029044">
    <property type="entry name" value="Nucleotide-diphossugar_trans"/>
</dbReference>
<proteinExistence type="predicted"/>
<sequence>MRIACRMMCRFQATCYRYPVSDPVRADNDYGYYPMMPSESQSLTPQPLVSIVAPCYNAERFLEAALQSIFAQDYGNFEVIIVDDGSTDNSIAMLESLQARYPFQLYRQANQGVSAALNHGLRYAKGVYLSTPDLDDIMLPFSLRIRAQYLDEHPEVGCVGALISYMDCDGNTIKCQSRDYIERLTFDDVLRGAVVVGAPVALYRMQAMRDANGYDPEIKVQDFQATLRIARLGYEMHVIPEVVTRYRRHPNNLSRKYKVLLEADLKSIEPYREHPEYQSGRTQVVNKALKYAAVADKRYAWSLLRTIPWKYFNGTTWRRCKRLLLSYR</sequence>
<dbReference type="CDD" id="cd00761">
    <property type="entry name" value="Glyco_tranf_GTA_type"/>
    <property type="match status" value="1"/>
</dbReference>
<reference evidence="3 5" key="1">
    <citation type="submission" date="2015-09" db="EMBL/GenBank/DDBJ databases">
        <title>Genome announcement of multiple Pseudomonas syringae strains.</title>
        <authorList>
            <person name="Thakur S."/>
            <person name="Wang P.W."/>
            <person name="Gong Y."/>
            <person name="Weir B.S."/>
            <person name="Guttman D.S."/>
        </authorList>
    </citation>
    <scope>NUCLEOTIDE SEQUENCE [LARGE SCALE GENOMIC DNA]</scope>
    <source>
        <strain evidence="3 5">ICMP4331</strain>
    </source>
</reference>
<dbReference type="Proteomes" id="UP000050420">
    <property type="component" value="Unassembled WGS sequence"/>
</dbReference>
<dbReference type="SUPFAM" id="SSF53448">
    <property type="entry name" value="Nucleotide-diphospho-sugar transferases"/>
    <property type="match status" value="1"/>
</dbReference>
<feature type="domain" description="Glycosyltransferase 2-like" evidence="2">
    <location>
        <begin position="50"/>
        <end position="205"/>
    </location>
</feature>
<dbReference type="GO" id="GO:0016740">
    <property type="term" value="F:transferase activity"/>
    <property type="evidence" value="ECO:0007669"/>
    <property type="project" value="UniProtKB-KW"/>
</dbReference>